<keyword evidence="8 11" id="KW-0456">Lyase</keyword>
<dbReference type="SUPFAM" id="SSF51569">
    <property type="entry name" value="Aldolase"/>
    <property type="match status" value="1"/>
</dbReference>
<dbReference type="CDD" id="cd00950">
    <property type="entry name" value="DHDPS"/>
    <property type="match status" value="1"/>
</dbReference>
<protein>
    <recommendedName>
        <fullName evidence="4">4-hydroxy-tetrahydrodipicolinate synthase</fullName>
        <ecNumber evidence="4">4.3.3.7</ecNumber>
    </recommendedName>
</protein>
<reference evidence="12 13" key="1">
    <citation type="submission" date="2024-02" db="EMBL/GenBank/DDBJ databases">
        <authorList>
            <person name="Chen Y."/>
            <person name="Shah S."/>
            <person name="Dougan E. K."/>
            <person name="Thang M."/>
            <person name="Chan C."/>
        </authorList>
    </citation>
    <scope>NUCLEOTIDE SEQUENCE [LARGE SCALE GENOMIC DNA]</scope>
</reference>
<keyword evidence="5" id="KW-0028">Amino-acid biosynthesis</keyword>
<dbReference type="EC" id="4.3.3.7" evidence="4"/>
<evidence type="ECO:0000313" key="13">
    <source>
        <dbReference type="Proteomes" id="UP001642484"/>
    </source>
</evidence>
<evidence type="ECO:0000256" key="2">
    <source>
        <dbReference type="ARBA" id="ARBA00005120"/>
    </source>
</evidence>
<evidence type="ECO:0000313" key="12">
    <source>
        <dbReference type="EMBL" id="CAK8998495.1"/>
    </source>
</evidence>
<evidence type="ECO:0000256" key="3">
    <source>
        <dbReference type="ARBA" id="ARBA00007592"/>
    </source>
</evidence>
<dbReference type="PROSITE" id="PS00666">
    <property type="entry name" value="DHDPS_2"/>
    <property type="match status" value="1"/>
</dbReference>
<dbReference type="Pfam" id="PF00701">
    <property type="entry name" value="DHDPS"/>
    <property type="match status" value="1"/>
</dbReference>
<dbReference type="PANTHER" id="PTHR12128:SF15">
    <property type="entry name" value="4-HYDROXY-TETRAHYDRODIPICOLINATE SYNTHASE 1, CHLOROPLASTIC"/>
    <property type="match status" value="1"/>
</dbReference>
<accession>A0ABP0IAW1</accession>
<dbReference type="InterPro" id="IPR020625">
    <property type="entry name" value="Schiff_base-form_aldolases_AS"/>
</dbReference>
<proteinExistence type="inferred from homology"/>
<keyword evidence="6" id="KW-0220">Diaminopimelate biosynthesis</keyword>
<comment type="caution">
    <text evidence="12">The sequence shown here is derived from an EMBL/GenBank/DDBJ whole genome shotgun (WGS) entry which is preliminary data.</text>
</comment>
<comment type="function">
    <text evidence="1">Catalyzes the condensation of (S)-aspartate-beta-semialdehyde [(S)-ASA] and pyruvate to 4-hydroxy-tetrahydrodipicolinate (HTPA).</text>
</comment>
<keyword evidence="13" id="KW-1185">Reference proteome</keyword>
<dbReference type="EMBL" id="CAXAMN010002224">
    <property type="protein sequence ID" value="CAK8998495.1"/>
    <property type="molecule type" value="Genomic_DNA"/>
</dbReference>
<keyword evidence="9" id="KW-0704">Schiff base</keyword>
<comment type="catalytic activity">
    <reaction evidence="10">
        <text>L-aspartate 4-semialdehyde + pyruvate = (2S,4S)-4-hydroxy-2,3,4,5-tetrahydrodipicolinate + H2O + H(+)</text>
        <dbReference type="Rhea" id="RHEA:34171"/>
        <dbReference type="ChEBI" id="CHEBI:15361"/>
        <dbReference type="ChEBI" id="CHEBI:15377"/>
        <dbReference type="ChEBI" id="CHEBI:15378"/>
        <dbReference type="ChEBI" id="CHEBI:67139"/>
        <dbReference type="ChEBI" id="CHEBI:537519"/>
        <dbReference type="EC" id="4.3.3.7"/>
    </reaction>
</comment>
<dbReference type="PANTHER" id="PTHR12128">
    <property type="entry name" value="DIHYDRODIPICOLINATE SYNTHASE"/>
    <property type="match status" value="1"/>
</dbReference>
<evidence type="ECO:0000256" key="5">
    <source>
        <dbReference type="ARBA" id="ARBA00022605"/>
    </source>
</evidence>
<dbReference type="InterPro" id="IPR005263">
    <property type="entry name" value="DapA"/>
</dbReference>
<evidence type="ECO:0000256" key="1">
    <source>
        <dbReference type="ARBA" id="ARBA00003294"/>
    </source>
</evidence>
<dbReference type="NCBIfam" id="TIGR00674">
    <property type="entry name" value="dapA"/>
    <property type="match status" value="1"/>
</dbReference>
<sequence length="308" mass="33483">MAEATLALRKVRLITAVKTPYQADGKIDLEAFDKLVEHQIANGVEGLIIGGTTGEGHLLSLEERIGLVSHSKAKFGGRIYIVGNTGSNHTAAAVHATEKGFAAGMDAALLINPYYGKTSDSGIVMHLEAALKFGPAFIYNVPGRTGQDIKPEVIMKIKDHPHFIGVKECMGNERIKELSDQGICCWSGNDDQMHQSRHKCGAVGVISVTSNVVPGLVKRLMTQEDEELNAKLGPLYKWLFTDPNPIGVNTMLMMLGAAKPIFRLPYTFVPRDRRLAGLELVKSIGLEHCPAFGELKALEDAEFQHVVA</sequence>
<evidence type="ECO:0000256" key="9">
    <source>
        <dbReference type="ARBA" id="ARBA00023270"/>
    </source>
</evidence>
<name>A0ABP0IAW1_9DINO</name>
<organism evidence="12 13">
    <name type="scientific">Durusdinium trenchii</name>
    <dbReference type="NCBI Taxonomy" id="1381693"/>
    <lineage>
        <taxon>Eukaryota</taxon>
        <taxon>Sar</taxon>
        <taxon>Alveolata</taxon>
        <taxon>Dinophyceae</taxon>
        <taxon>Suessiales</taxon>
        <taxon>Symbiodiniaceae</taxon>
        <taxon>Durusdinium</taxon>
    </lineage>
</organism>
<evidence type="ECO:0000256" key="11">
    <source>
        <dbReference type="PIRNR" id="PIRNR001365"/>
    </source>
</evidence>
<gene>
    <name evidence="12" type="ORF">CCMP2556_LOCUS5271</name>
</gene>
<dbReference type="InterPro" id="IPR020624">
    <property type="entry name" value="Schiff_base-form_aldolases_CS"/>
</dbReference>
<dbReference type="Gene3D" id="3.20.20.70">
    <property type="entry name" value="Aldolase class I"/>
    <property type="match status" value="1"/>
</dbReference>
<comment type="similarity">
    <text evidence="3 11">Belongs to the DapA family.</text>
</comment>
<dbReference type="InterPro" id="IPR002220">
    <property type="entry name" value="DapA-like"/>
</dbReference>
<dbReference type="InterPro" id="IPR013785">
    <property type="entry name" value="Aldolase_TIM"/>
</dbReference>
<evidence type="ECO:0000256" key="6">
    <source>
        <dbReference type="ARBA" id="ARBA00022915"/>
    </source>
</evidence>
<evidence type="ECO:0000256" key="10">
    <source>
        <dbReference type="ARBA" id="ARBA00047836"/>
    </source>
</evidence>
<evidence type="ECO:0000256" key="4">
    <source>
        <dbReference type="ARBA" id="ARBA00012086"/>
    </source>
</evidence>
<dbReference type="SMART" id="SM01130">
    <property type="entry name" value="DHDPS"/>
    <property type="match status" value="1"/>
</dbReference>
<dbReference type="PROSITE" id="PS00665">
    <property type="entry name" value="DHDPS_1"/>
    <property type="match status" value="1"/>
</dbReference>
<dbReference type="PRINTS" id="PR00146">
    <property type="entry name" value="DHPICSNTHASE"/>
</dbReference>
<dbReference type="PIRSF" id="PIRSF001365">
    <property type="entry name" value="DHDPS"/>
    <property type="match status" value="1"/>
</dbReference>
<evidence type="ECO:0000256" key="8">
    <source>
        <dbReference type="ARBA" id="ARBA00023239"/>
    </source>
</evidence>
<dbReference type="Proteomes" id="UP001642484">
    <property type="component" value="Unassembled WGS sequence"/>
</dbReference>
<keyword evidence="7" id="KW-0457">Lysine biosynthesis</keyword>
<evidence type="ECO:0000256" key="7">
    <source>
        <dbReference type="ARBA" id="ARBA00023154"/>
    </source>
</evidence>
<comment type="pathway">
    <text evidence="2">Amino-acid biosynthesis; L-lysine biosynthesis via DAP pathway; (S)-tetrahydrodipicolinate from L-aspartate: step 3/4.</text>
</comment>